<organism evidence="1">
    <name type="scientific">Pseudogemmatithrix spongiicola</name>
    <dbReference type="NCBI Taxonomy" id="3062599"/>
    <lineage>
        <taxon>Bacteria</taxon>
        <taxon>Pseudomonadati</taxon>
        <taxon>Gemmatimonadota</taxon>
        <taxon>Gemmatimonadia</taxon>
        <taxon>Gemmatimonadales</taxon>
        <taxon>Gemmatimonadaceae</taxon>
        <taxon>Pseudogemmatithrix</taxon>
    </lineage>
</organism>
<evidence type="ECO:0008006" key="4">
    <source>
        <dbReference type="Google" id="ProtNLM"/>
    </source>
</evidence>
<protein>
    <recommendedName>
        <fullName evidence="4">RNA polymerase sigma-70 region 4 domain-containing protein</fullName>
    </recommendedName>
</protein>
<evidence type="ECO:0000313" key="2">
    <source>
        <dbReference type="EMBL" id="WKW14273.1"/>
    </source>
</evidence>
<dbReference type="InterPro" id="IPR036388">
    <property type="entry name" value="WH-like_DNA-bd_sf"/>
</dbReference>
<accession>A0AA49JYN4</accession>
<reference evidence="1" key="1">
    <citation type="submission" date="2023-07" db="EMBL/GenBank/DDBJ databases">
        <authorList>
            <person name="Haufschild T."/>
            <person name="Kallscheuer N."/>
            <person name="Hammer J."/>
            <person name="Kohn T."/>
            <person name="Kabuu M."/>
            <person name="Jogler M."/>
            <person name="Wohfarth N."/>
            <person name="Heuer A."/>
            <person name="Rohde M."/>
            <person name="van Teeseling M.C.F."/>
            <person name="Jogler C."/>
        </authorList>
    </citation>
    <scope>NUCLEOTIDE SEQUENCE</scope>
    <source>
        <strain evidence="1">Strain 138</strain>
        <strain evidence="2">Strain 318</strain>
    </source>
</reference>
<dbReference type="EMBL" id="CP130613">
    <property type="protein sequence ID" value="WKW14273.1"/>
    <property type="molecule type" value="Genomic_DNA"/>
</dbReference>
<keyword evidence="3" id="KW-1185">Reference proteome</keyword>
<dbReference type="KEGG" id="pspc:Strain318_000606"/>
<dbReference type="EMBL" id="CP130612">
    <property type="protein sequence ID" value="WKW11363.1"/>
    <property type="molecule type" value="Genomic_DNA"/>
</dbReference>
<evidence type="ECO:0000313" key="1">
    <source>
        <dbReference type="EMBL" id="WKW11363.1"/>
    </source>
</evidence>
<accession>A0AA49JSZ1</accession>
<sequence length="682" mass="74826">MQAELSETGARTYSDLSVSAIAPGKSFSERGKALLVWLVKSRLAEIQDLPAVSDLNLQVSVDFIPWTTRTRNAVRSAVWQRQLPASPFDWSLLRIRDIMAIPNLGPGSYLDFACTLEAGAVADLHSQSEADAETPDSTEGEGIEVEPWMRFVSHSDPRFREHLPLGGETLAELVESFVSEVGGDAQEKGAQLREAVIRSRFTAEKVSALSLEGAIEDYVGRLTGLKGDRLARILDRLQMSGQSRAYTLEEVASRLGITRERARQLQLKFDSRISRHPVYLPQLDAALEILESEAPIDAETASRVLRDRGISDGPFHPQSLLSTAARLGRRVSLILQEIAGQLIVVIEARARLNIEVERESSRLAFQGGVFRPDSVVSALRLRGTTAGPEEVKAVLNQLSEYEELAGGWYWHRGQLGSYVEVTAAGMLGFVSEIDVGSIREGLGKGLRWRTTSGRMSAPWIPVPPPREALASFFQAHPSFVQVGSSVRLAPGARVSTRVTPTESKLADLFRESPTGILDRARVIDLAARQDVSPSSTALAMTYSPYLENLGGGIWTLRGLKPDPVAIAELRRQLATRAPVKRITDFGWRDDGRLHFSCVLPKYTEGLVLSAPATIVRYIAARTFAFPQDDTDLRVDDSGIVGGYKRWLRQVGADEGDVATFVFDLIGGSAVVELIPRGYQEED</sequence>
<dbReference type="RefSeq" id="WP_367887062.1">
    <property type="nucleotide sequence ID" value="NZ_CP130612.1"/>
</dbReference>
<evidence type="ECO:0000313" key="3">
    <source>
        <dbReference type="Proteomes" id="UP001229955"/>
    </source>
</evidence>
<dbReference type="Gene3D" id="1.10.10.10">
    <property type="entry name" value="Winged helix-like DNA-binding domain superfamily/Winged helix DNA-binding domain"/>
    <property type="match status" value="1"/>
</dbReference>
<dbReference type="Proteomes" id="UP001229955">
    <property type="component" value="Chromosome"/>
</dbReference>
<name>A0AA49JSZ1_9BACT</name>
<dbReference type="AlphaFoldDB" id="A0AA49JSZ1"/>
<proteinExistence type="predicted"/>
<gene>
    <name evidence="1" type="ORF">Strain138_000606</name>
    <name evidence="2" type="ORF">Strain318_000606</name>
</gene>